<protein>
    <recommendedName>
        <fullName evidence="3">Alpha/beta hydrolase</fullName>
    </recommendedName>
</protein>
<proteinExistence type="predicted"/>
<organism evidence="1 2">
    <name type="scientific">Brevibacterium casei</name>
    <dbReference type="NCBI Taxonomy" id="33889"/>
    <lineage>
        <taxon>Bacteria</taxon>
        <taxon>Bacillati</taxon>
        <taxon>Actinomycetota</taxon>
        <taxon>Actinomycetes</taxon>
        <taxon>Micrococcales</taxon>
        <taxon>Brevibacteriaceae</taxon>
        <taxon>Brevibacterium</taxon>
    </lineage>
</organism>
<evidence type="ECO:0008006" key="3">
    <source>
        <dbReference type="Google" id="ProtNLM"/>
    </source>
</evidence>
<reference evidence="1 2" key="1">
    <citation type="submission" date="2020-12" db="EMBL/GenBank/DDBJ databases">
        <title>FDA dAtabase for Regulatory Grade micrObial Sequences (FDA-ARGOS): Supporting development and validation of Infectious Disease Dx tests.</title>
        <authorList>
            <person name="Sproer C."/>
            <person name="Gronow S."/>
            <person name="Severitt S."/>
            <person name="Schroder I."/>
            <person name="Tallon L."/>
            <person name="Sadzewicz L."/>
            <person name="Zhao X."/>
            <person name="Boylan J."/>
            <person name="Ott S."/>
            <person name="Bowen H."/>
            <person name="Vavikolanu K."/>
            <person name="Mehta A."/>
            <person name="Aluvathingal J."/>
            <person name="Nadendla S."/>
            <person name="Lowell S."/>
            <person name="Myers T."/>
            <person name="Yan Y."/>
            <person name="Sichtig H."/>
        </authorList>
    </citation>
    <scope>NUCLEOTIDE SEQUENCE [LARGE SCALE GENOMIC DNA]</scope>
    <source>
        <strain evidence="1 2">FDAARGOS_990</strain>
    </source>
</reference>
<accession>A0A7T4A185</accession>
<name>A0A7T4A185_9MICO</name>
<sequence length="263" mass="28452">MVSRSVPADGHYEFDSIDAFDGPISAPTSTYGVAVGGVPIDLRYDDRGCDATVVFFHAAITKVVKRYPVFSGASFSADIPANRLFVSDPSLYVDPRLKLGWYAGNKHQPRLQDDLARLISRFVREPDRLIFFGASGGGFASLYYSAQFPGSIAVPVNPQTDISAYVPASVQRYLSCAWDAETITEIPATTEVRSLYSGSLENSVVYVQNTGDADHLTNHYTPFMNGLPGGHRVAPMLVDAGEGHVPPSRSLLGEILSEVVDNS</sequence>
<evidence type="ECO:0000313" key="2">
    <source>
        <dbReference type="Proteomes" id="UP000595374"/>
    </source>
</evidence>
<dbReference type="SUPFAM" id="SSF53474">
    <property type="entry name" value="alpha/beta-Hydrolases"/>
    <property type="match status" value="1"/>
</dbReference>
<dbReference type="AlphaFoldDB" id="A0A7T4A185"/>
<dbReference type="RefSeq" id="WP_198500425.1">
    <property type="nucleotide sequence ID" value="NZ_CP065989.1"/>
</dbReference>
<dbReference type="InterPro" id="IPR029058">
    <property type="entry name" value="AB_hydrolase_fold"/>
</dbReference>
<dbReference type="Proteomes" id="UP000595374">
    <property type="component" value="Chromosome"/>
</dbReference>
<gene>
    <name evidence="1" type="ORF">I6H47_05705</name>
</gene>
<dbReference type="Gene3D" id="3.40.50.1820">
    <property type="entry name" value="alpha/beta hydrolase"/>
    <property type="match status" value="1"/>
</dbReference>
<dbReference type="EMBL" id="CP065989">
    <property type="protein sequence ID" value="QQB15437.1"/>
    <property type="molecule type" value="Genomic_DNA"/>
</dbReference>
<evidence type="ECO:0000313" key="1">
    <source>
        <dbReference type="EMBL" id="QQB15437.1"/>
    </source>
</evidence>